<evidence type="ECO:0000256" key="2">
    <source>
        <dbReference type="ARBA" id="ARBA00004167"/>
    </source>
</evidence>
<evidence type="ECO:0000313" key="17">
    <source>
        <dbReference type="Proteomes" id="UP000652761"/>
    </source>
</evidence>
<dbReference type="CDD" id="cd16461">
    <property type="entry name" value="RING-H2_EL5-like"/>
    <property type="match status" value="1"/>
</dbReference>
<dbReference type="EMBL" id="NMUH01000026">
    <property type="protein sequence ID" value="MQL68963.1"/>
    <property type="molecule type" value="Genomic_DNA"/>
</dbReference>
<dbReference type="Pfam" id="PF13639">
    <property type="entry name" value="zf-RING_2"/>
    <property type="match status" value="1"/>
</dbReference>
<evidence type="ECO:0000256" key="1">
    <source>
        <dbReference type="ARBA" id="ARBA00000900"/>
    </source>
</evidence>
<evidence type="ECO:0000256" key="9">
    <source>
        <dbReference type="ARBA" id="ARBA00022786"/>
    </source>
</evidence>
<evidence type="ECO:0000313" key="16">
    <source>
        <dbReference type="EMBL" id="MQL68963.1"/>
    </source>
</evidence>
<comment type="pathway">
    <text evidence="3">Protein modification; protein ubiquitination.</text>
</comment>
<evidence type="ECO:0000256" key="7">
    <source>
        <dbReference type="ARBA" id="ARBA00022723"/>
    </source>
</evidence>
<comment type="caution">
    <text evidence="16">The sequence shown here is derived from an EMBL/GenBank/DDBJ whole genome shotgun (WGS) entry which is preliminary data.</text>
</comment>
<dbReference type="EC" id="2.3.2.27" evidence="4"/>
<evidence type="ECO:0000256" key="5">
    <source>
        <dbReference type="ARBA" id="ARBA00022679"/>
    </source>
</evidence>
<evidence type="ECO:0000256" key="12">
    <source>
        <dbReference type="ARBA" id="ARBA00023136"/>
    </source>
</evidence>
<feature type="domain" description="RING-type" evidence="15">
    <location>
        <begin position="28"/>
        <end position="70"/>
    </location>
</feature>
<evidence type="ECO:0000259" key="15">
    <source>
        <dbReference type="PROSITE" id="PS50089"/>
    </source>
</evidence>
<evidence type="ECO:0000256" key="14">
    <source>
        <dbReference type="SAM" id="MobiDB-lite"/>
    </source>
</evidence>
<dbReference type="PROSITE" id="PS50089">
    <property type="entry name" value="ZF_RING_2"/>
    <property type="match status" value="1"/>
</dbReference>
<keyword evidence="10" id="KW-0862">Zinc</keyword>
<dbReference type="GO" id="GO:0008270">
    <property type="term" value="F:zinc ion binding"/>
    <property type="evidence" value="ECO:0007669"/>
    <property type="project" value="UniProtKB-KW"/>
</dbReference>
<dbReference type="GO" id="GO:0016020">
    <property type="term" value="C:membrane"/>
    <property type="evidence" value="ECO:0007669"/>
    <property type="project" value="UniProtKB-SubCell"/>
</dbReference>
<dbReference type="SUPFAM" id="SSF57850">
    <property type="entry name" value="RING/U-box"/>
    <property type="match status" value="1"/>
</dbReference>
<evidence type="ECO:0000256" key="13">
    <source>
        <dbReference type="PROSITE-ProRule" id="PRU00175"/>
    </source>
</evidence>
<dbReference type="PANTHER" id="PTHR46913">
    <property type="entry name" value="RING-H2 FINGER PROTEIN ATL16"/>
    <property type="match status" value="1"/>
</dbReference>
<evidence type="ECO:0000256" key="6">
    <source>
        <dbReference type="ARBA" id="ARBA00022692"/>
    </source>
</evidence>
<dbReference type="InterPro" id="IPR001841">
    <property type="entry name" value="Znf_RING"/>
</dbReference>
<keyword evidence="8 13" id="KW-0863">Zinc-finger</keyword>
<sequence>MIPAYKYRREPGDAAAAGEKGGSDESQCAVCLSAFAEGEDVRRLPKCGQSFHAACIDAWLCARASCPLCRASVLAAAPPQSAPGEATWPNIRMDRLINYSLASRYQNEVSRIVIK</sequence>
<evidence type="ECO:0000256" key="11">
    <source>
        <dbReference type="ARBA" id="ARBA00022989"/>
    </source>
</evidence>
<keyword evidence="9" id="KW-0833">Ubl conjugation pathway</keyword>
<dbReference type="Proteomes" id="UP000652761">
    <property type="component" value="Unassembled WGS sequence"/>
</dbReference>
<dbReference type="AlphaFoldDB" id="A0A843THJ9"/>
<dbReference type="UniPathway" id="UPA00143"/>
<reference evidence="16" key="1">
    <citation type="submission" date="2017-07" db="EMBL/GenBank/DDBJ databases">
        <title>Taro Niue Genome Assembly and Annotation.</title>
        <authorList>
            <person name="Atibalentja N."/>
            <person name="Keating K."/>
            <person name="Fields C.J."/>
        </authorList>
    </citation>
    <scope>NUCLEOTIDE SEQUENCE</scope>
    <source>
        <strain evidence="16">Niue_2</strain>
        <tissue evidence="16">Leaf</tissue>
    </source>
</reference>
<comment type="subcellular location">
    <subcellularLocation>
        <location evidence="2">Membrane</location>
        <topology evidence="2">Single-pass membrane protein</topology>
    </subcellularLocation>
</comment>
<protein>
    <recommendedName>
        <fullName evidence="4">RING-type E3 ubiquitin transferase</fullName>
        <ecNumber evidence="4">2.3.2.27</ecNumber>
    </recommendedName>
</protein>
<dbReference type="SMART" id="SM01197">
    <property type="entry name" value="FANCL_C"/>
    <property type="match status" value="1"/>
</dbReference>
<evidence type="ECO:0000256" key="8">
    <source>
        <dbReference type="ARBA" id="ARBA00022771"/>
    </source>
</evidence>
<feature type="region of interest" description="Disordered" evidence="14">
    <location>
        <begin position="1"/>
        <end position="24"/>
    </location>
</feature>
<dbReference type="InterPro" id="IPR013083">
    <property type="entry name" value="Znf_RING/FYVE/PHD"/>
</dbReference>
<keyword evidence="7" id="KW-0479">Metal-binding</keyword>
<comment type="catalytic activity">
    <reaction evidence="1">
        <text>S-ubiquitinyl-[E2 ubiquitin-conjugating enzyme]-L-cysteine + [acceptor protein]-L-lysine = [E2 ubiquitin-conjugating enzyme]-L-cysteine + N(6)-ubiquitinyl-[acceptor protein]-L-lysine.</text>
        <dbReference type="EC" id="2.3.2.27"/>
    </reaction>
</comment>
<keyword evidence="17" id="KW-1185">Reference proteome</keyword>
<keyword evidence="12" id="KW-0472">Membrane</keyword>
<accession>A0A843THJ9</accession>
<gene>
    <name evidence="16" type="ORF">Taro_001274</name>
</gene>
<name>A0A843THJ9_COLES</name>
<dbReference type="GO" id="GO:0061630">
    <property type="term" value="F:ubiquitin protein ligase activity"/>
    <property type="evidence" value="ECO:0007669"/>
    <property type="project" value="UniProtKB-EC"/>
</dbReference>
<proteinExistence type="predicted"/>
<keyword evidence="11" id="KW-1133">Transmembrane helix</keyword>
<keyword evidence="6" id="KW-0812">Transmembrane</keyword>
<dbReference type="GO" id="GO:0016567">
    <property type="term" value="P:protein ubiquitination"/>
    <property type="evidence" value="ECO:0007669"/>
    <property type="project" value="UniProtKB-UniPathway"/>
</dbReference>
<dbReference type="OrthoDB" id="656255at2759"/>
<dbReference type="Gene3D" id="3.30.40.10">
    <property type="entry name" value="Zinc/RING finger domain, C3HC4 (zinc finger)"/>
    <property type="match status" value="1"/>
</dbReference>
<keyword evidence="5" id="KW-0808">Transferase</keyword>
<evidence type="ECO:0000256" key="4">
    <source>
        <dbReference type="ARBA" id="ARBA00012483"/>
    </source>
</evidence>
<dbReference type="PANTHER" id="PTHR46913:SF1">
    <property type="entry name" value="RING-H2 FINGER PROTEIN ATL16"/>
    <property type="match status" value="1"/>
</dbReference>
<evidence type="ECO:0000256" key="10">
    <source>
        <dbReference type="ARBA" id="ARBA00022833"/>
    </source>
</evidence>
<dbReference type="SMART" id="SM00184">
    <property type="entry name" value="RING"/>
    <property type="match status" value="1"/>
</dbReference>
<evidence type="ECO:0000256" key="3">
    <source>
        <dbReference type="ARBA" id="ARBA00004906"/>
    </source>
</evidence>
<organism evidence="16 17">
    <name type="scientific">Colocasia esculenta</name>
    <name type="common">Wild taro</name>
    <name type="synonym">Arum esculentum</name>
    <dbReference type="NCBI Taxonomy" id="4460"/>
    <lineage>
        <taxon>Eukaryota</taxon>
        <taxon>Viridiplantae</taxon>
        <taxon>Streptophyta</taxon>
        <taxon>Embryophyta</taxon>
        <taxon>Tracheophyta</taxon>
        <taxon>Spermatophyta</taxon>
        <taxon>Magnoliopsida</taxon>
        <taxon>Liliopsida</taxon>
        <taxon>Araceae</taxon>
        <taxon>Aroideae</taxon>
        <taxon>Colocasieae</taxon>
        <taxon>Colocasia</taxon>
    </lineage>
</organism>
<dbReference type="InterPro" id="IPR044600">
    <property type="entry name" value="ATL1/ATL16-like"/>
</dbReference>